<protein>
    <submittedName>
        <fullName evidence="3">PQQ-dependent sugar dehydrogenase</fullName>
    </submittedName>
</protein>
<dbReference type="InterPro" id="IPR011042">
    <property type="entry name" value="6-blade_b-propeller_TolB-like"/>
</dbReference>
<reference evidence="3 4" key="1">
    <citation type="submission" date="2018-10" db="EMBL/GenBank/DDBJ databases">
        <title>Tessaracoccus antarcticuss sp. nov., isolated from sediment.</title>
        <authorList>
            <person name="Zhou L.Y."/>
            <person name="Du Z.J."/>
        </authorList>
    </citation>
    <scope>NUCLEOTIDE SEQUENCE [LARGE SCALE GENOMIC DNA]</scope>
    <source>
        <strain evidence="3 4">JDX10</strain>
    </source>
</reference>
<evidence type="ECO:0000313" key="3">
    <source>
        <dbReference type="EMBL" id="RMB60287.1"/>
    </source>
</evidence>
<sequence length="365" mass="38406">MIPPLQAPATSAPVAPTSTTSQAPVTSGTDTTTAQPSPVMSSPKDVTTGLTAPWSVAFVDGVALVSERDSGRILELGADGTAREVGVIGDVRAGGEGGLLGLAVDQQKMLYAYYTTARDNRIVRFDLAGSPGDLALGEKTVIVEGLHKSSTHNGGRIAFGPDGMLYASAGDAGVPQRSQDRQSLAGKILRMTSDGAVPPGNPFEGSLVWSLGHRNVQGMAWTSDGTMFATEFGQNTWDELNIIEPGNNYGWPVVEGIARHADFVDPVQQWTPGEASPSGMAYLDGTLYIANLRGQRLRGVDVSDPSSSRDVFDGTYGRLRDVAVAPDGALWVMTNNTDGRGNPHPGDDRIVAVPRLLNAPDPRNP</sequence>
<feature type="compositionally biased region" description="Polar residues" evidence="1">
    <location>
        <begin position="25"/>
        <end position="46"/>
    </location>
</feature>
<keyword evidence="4" id="KW-1185">Reference proteome</keyword>
<dbReference type="InterPro" id="IPR012938">
    <property type="entry name" value="Glc/Sorbosone_DH"/>
</dbReference>
<evidence type="ECO:0000259" key="2">
    <source>
        <dbReference type="Pfam" id="PF07995"/>
    </source>
</evidence>
<evidence type="ECO:0000313" key="4">
    <source>
        <dbReference type="Proteomes" id="UP000275256"/>
    </source>
</evidence>
<evidence type="ECO:0000256" key="1">
    <source>
        <dbReference type="SAM" id="MobiDB-lite"/>
    </source>
</evidence>
<dbReference type="SUPFAM" id="SSF50952">
    <property type="entry name" value="Soluble quinoprotein glucose dehydrogenase"/>
    <property type="match status" value="1"/>
</dbReference>
<dbReference type="OrthoDB" id="9770043at2"/>
<dbReference type="Proteomes" id="UP000275256">
    <property type="component" value="Unassembled WGS sequence"/>
</dbReference>
<dbReference type="EMBL" id="REFW01000002">
    <property type="protein sequence ID" value="RMB60287.1"/>
    <property type="molecule type" value="Genomic_DNA"/>
</dbReference>
<dbReference type="Gene3D" id="2.120.10.30">
    <property type="entry name" value="TolB, C-terminal domain"/>
    <property type="match status" value="1"/>
</dbReference>
<proteinExistence type="predicted"/>
<feature type="compositionally biased region" description="Low complexity" evidence="1">
    <location>
        <begin position="7"/>
        <end position="24"/>
    </location>
</feature>
<dbReference type="AlphaFoldDB" id="A0A3M0G824"/>
<comment type="caution">
    <text evidence="3">The sequence shown here is derived from an EMBL/GenBank/DDBJ whole genome shotgun (WGS) entry which is preliminary data.</text>
</comment>
<organism evidence="3 4">
    <name type="scientific">Tessaracoccus antarcticus</name>
    <dbReference type="NCBI Taxonomy" id="2479848"/>
    <lineage>
        <taxon>Bacteria</taxon>
        <taxon>Bacillati</taxon>
        <taxon>Actinomycetota</taxon>
        <taxon>Actinomycetes</taxon>
        <taxon>Propionibacteriales</taxon>
        <taxon>Propionibacteriaceae</taxon>
        <taxon>Tessaracoccus</taxon>
    </lineage>
</organism>
<dbReference type="InterPro" id="IPR011041">
    <property type="entry name" value="Quinoprot_gluc/sorb_DH_b-prop"/>
</dbReference>
<dbReference type="PANTHER" id="PTHR19328">
    <property type="entry name" value="HEDGEHOG-INTERACTING PROTEIN"/>
    <property type="match status" value="1"/>
</dbReference>
<name>A0A3M0G824_9ACTN</name>
<feature type="region of interest" description="Disordered" evidence="1">
    <location>
        <begin position="1"/>
        <end position="46"/>
    </location>
</feature>
<feature type="domain" description="Glucose/Sorbosone dehydrogenase" evidence="2">
    <location>
        <begin position="50"/>
        <end position="340"/>
    </location>
</feature>
<gene>
    <name evidence="3" type="ORF">EAX62_08810</name>
</gene>
<dbReference type="Pfam" id="PF07995">
    <property type="entry name" value="GSDH"/>
    <property type="match status" value="1"/>
</dbReference>
<accession>A0A3M0G824</accession>
<dbReference type="PANTHER" id="PTHR19328:SF13">
    <property type="entry name" value="HIPL1 PROTEIN"/>
    <property type="match status" value="1"/>
</dbReference>